<dbReference type="Proteomes" id="UP000266889">
    <property type="component" value="Unassembled WGS sequence"/>
</dbReference>
<proteinExistence type="predicted"/>
<dbReference type="OrthoDB" id="4498779at2"/>
<sequence length="378" mass="41608">MADAVNAALDRLYPGRVLTAHYVDSRWIGKLERGEHRWPSEERRAALRHVLGAASDGQLNLYSPRRTDVPTTANHGTEQPMPGSLDETVYQLRAQWHLLVQNDKLFGPQYALIGVTAQLNLLDRLLNDVPSSFRPSLVRLAAQYAESAAWLNHSLNDALAAQQWTRKALIWAEQIADPTMTAWATYRSSQHWLIAGKPHRAVEEAEAAMLQDKKVPSPVRAALRVQHAHALATVGEHRKAMQLLDSAHEWAADRRPGKPEGEHASYCTSGYIEVHRGTCLRIGRRPDEAIAVLDAALPSIPSLHRQDFTAALLTKAAAHVAADQPEQAAATAHIALPIARQAGSRRILHQLGQIGSAVDGHRHLADVRAFLDDLVEAA</sequence>
<comment type="caution">
    <text evidence="2">The sequence shown here is derived from an EMBL/GenBank/DDBJ whole genome shotgun (WGS) entry which is preliminary data.</text>
</comment>
<keyword evidence="3" id="KW-1185">Reference proteome</keyword>
<dbReference type="AlphaFoldDB" id="A0A3N9XHK2"/>
<reference evidence="2 3" key="1">
    <citation type="submission" date="2018-05" db="EMBL/GenBank/DDBJ databases">
        <title>Micromonospora from Atacama Desert.</title>
        <authorList>
            <person name="Carro L."/>
            <person name="Goodfellow M."/>
            <person name="Klenk H.-P."/>
        </authorList>
    </citation>
    <scope>NUCLEOTIDE SEQUENCE [LARGE SCALE GENOMIC DNA]</scope>
    <source>
        <strain evidence="2 3">LB32</strain>
    </source>
</reference>
<dbReference type="Gene3D" id="1.25.40.10">
    <property type="entry name" value="Tetratricopeptide repeat domain"/>
    <property type="match status" value="1"/>
</dbReference>
<name>A0A3N9XHK2_9ACTN</name>
<evidence type="ECO:0008006" key="4">
    <source>
        <dbReference type="Google" id="ProtNLM"/>
    </source>
</evidence>
<dbReference type="RefSeq" id="WP_124854146.1">
    <property type="nucleotide sequence ID" value="NZ_QGSY01000110.1"/>
</dbReference>
<dbReference type="SUPFAM" id="SSF48452">
    <property type="entry name" value="TPR-like"/>
    <property type="match status" value="1"/>
</dbReference>
<gene>
    <name evidence="2" type="ORF">DLJ58_05425</name>
</gene>
<evidence type="ECO:0000256" key="1">
    <source>
        <dbReference type="SAM" id="MobiDB-lite"/>
    </source>
</evidence>
<accession>A0A3N9XHK2</accession>
<protein>
    <recommendedName>
        <fullName evidence="4">XRE family transcriptional regulator</fullName>
    </recommendedName>
</protein>
<organism evidence="2 3">
    <name type="scientific">Micromonospora arida</name>
    <dbReference type="NCBI Taxonomy" id="2203715"/>
    <lineage>
        <taxon>Bacteria</taxon>
        <taxon>Bacillati</taxon>
        <taxon>Actinomycetota</taxon>
        <taxon>Actinomycetes</taxon>
        <taxon>Micromonosporales</taxon>
        <taxon>Micromonosporaceae</taxon>
        <taxon>Micromonospora</taxon>
    </lineage>
</organism>
<dbReference type="InterPro" id="IPR011990">
    <property type="entry name" value="TPR-like_helical_dom_sf"/>
</dbReference>
<evidence type="ECO:0000313" key="2">
    <source>
        <dbReference type="EMBL" id="RQX12624.1"/>
    </source>
</evidence>
<evidence type="ECO:0000313" key="3">
    <source>
        <dbReference type="Proteomes" id="UP000266889"/>
    </source>
</evidence>
<feature type="region of interest" description="Disordered" evidence="1">
    <location>
        <begin position="63"/>
        <end position="83"/>
    </location>
</feature>
<dbReference type="EMBL" id="QGSY01000110">
    <property type="protein sequence ID" value="RQX12624.1"/>
    <property type="molecule type" value="Genomic_DNA"/>
</dbReference>